<evidence type="ECO:0000256" key="1">
    <source>
        <dbReference type="ARBA" id="ARBA00022741"/>
    </source>
</evidence>
<evidence type="ECO:0000256" key="2">
    <source>
        <dbReference type="ARBA" id="ARBA00022840"/>
    </source>
</evidence>
<organism evidence="5 6">
    <name type="scientific">Bacillus carboniphilus</name>
    <dbReference type="NCBI Taxonomy" id="86663"/>
    <lineage>
        <taxon>Bacteria</taxon>
        <taxon>Bacillati</taxon>
        <taxon>Bacillota</taxon>
        <taxon>Bacilli</taxon>
        <taxon>Bacillales</taxon>
        <taxon>Bacillaceae</taxon>
        <taxon>Bacillus</taxon>
    </lineage>
</organism>
<dbReference type="EC" id="2.7.1.24" evidence="3 4"/>
<dbReference type="PANTHER" id="PTHR10695">
    <property type="entry name" value="DEPHOSPHO-COA KINASE-RELATED"/>
    <property type="match status" value="1"/>
</dbReference>
<feature type="binding site" evidence="3">
    <location>
        <begin position="11"/>
        <end position="16"/>
    </location>
    <ligand>
        <name>ATP</name>
        <dbReference type="ChEBI" id="CHEBI:30616"/>
    </ligand>
</feature>
<evidence type="ECO:0000313" key="6">
    <source>
        <dbReference type="Proteomes" id="UP001500782"/>
    </source>
</evidence>
<keyword evidence="3 5" id="KW-0418">Kinase</keyword>
<keyword evidence="2 3" id="KW-0067">ATP-binding</keyword>
<comment type="function">
    <text evidence="3">Catalyzes the phosphorylation of the 3'-hydroxyl group of dephosphocoenzyme A to form coenzyme A.</text>
</comment>
<accession>A0ABP3G3P5</accession>
<dbReference type="SUPFAM" id="SSF52540">
    <property type="entry name" value="P-loop containing nucleoside triphosphate hydrolases"/>
    <property type="match status" value="1"/>
</dbReference>
<comment type="pathway">
    <text evidence="3">Cofactor biosynthesis; coenzyme A biosynthesis; CoA from (R)-pantothenate: step 5/5.</text>
</comment>
<reference evidence="6" key="1">
    <citation type="journal article" date="2019" name="Int. J. Syst. Evol. Microbiol.">
        <title>The Global Catalogue of Microorganisms (GCM) 10K type strain sequencing project: providing services to taxonomists for standard genome sequencing and annotation.</title>
        <authorList>
            <consortium name="The Broad Institute Genomics Platform"/>
            <consortium name="The Broad Institute Genome Sequencing Center for Infectious Disease"/>
            <person name="Wu L."/>
            <person name="Ma J."/>
        </authorList>
    </citation>
    <scope>NUCLEOTIDE SEQUENCE [LARGE SCALE GENOMIC DNA]</scope>
    <source>
        <strain evidence="6">JCM 9731</strain>
    </source>
</reference>
<dbReference type="EMBL" id="BAAADJ010000023">
    <property type="protein sequence ID" value="GAA0333338.1"/>
    <property type="molecule type" value="Genomic_DNA"/>
</dbReference>
<comment type="caution">
    <text evidence="5">The sequence shown here is derived from an EMBL/GenBank/DDBJ whole genome shotgun (WGS) entry which is preliminary data.</text>
</comment>
<evidence type="ECO:0000256" key="3">
    <source>
        <dbReference type="HAMAP-Rule" id="MF_00376"/>
    </source>
</evidence>
<dbReference type="InterPro" id="IPR027417">
    <property type="entry name" value="P-loop_NTPase"/>
</dbReference>
<evidence type="ECO:0000256" key="4">
    <source>
        <dbReference type="NCBIfam" id="TIGR00152"/>
    </source>
</evidence>
<protein>
    <recommendedName>
        <fullName evidence="3 4">Dephospho-CoA kinase</fullName>
        <ecNumber evidence="3 4">2.7.1.24</ecNumber>
    </recommendedName>
    <alternativeName>
        <fullName evidence="3">Dephosphocoenzyme A kinase</fullName>
    </alternativeName>
</protein>
<comment type="catalytic activity">
    <reaction evidence="3">
        <text>3'-dephospho-CoA + ATP = ADP + CoA + H(+)</text>
        <dbReference type="Rhea" id="RHEA:18245"/>
        <dbReference type="ChEBI" id="CHEBI:15378"/>
        <dbReference type="ChEBI" id="CHEBI:30616"/>
        <dbReference type="ChEBI" id="CHEBI:57287"/>
        <dbReference type="ChEBI" id="CHEBI:57328"/>
        <dbReference type="ChEBI" id="CHEBI:456216"/>
        <dbReference type="EC" id="2.7.1.24"/>
    </reaction>
</comment>
<keyword evidence="3" id="KW-0963">Cytoplasm</keyword>
<dbReference type="NCBIfam" id="TIGR00152">
    <property type="entry name" value="dephospho-CoA kinase"/>
    <property type="match status" value="1"/>
</dbReference>
<keyword evidence="3" id="KW-0173">Coenzyme A biosynthesis</keyword>
<comment type="similarity">
    <text evidence="3">Belongs to the CoaE family.</text>
</comment>
<dbReference type="Proteomes" id="UP001500782">
    <property type="component" value="Unassembled WGS sequence"/>
</dbReference>
<dbReference type="CDD" id="cd02022">
    <property type="entry name" value="DPCK"/>
    <property type="match status" value="1"/>
</dbReference>
<dbReference type="GO" id="GO:0016301">
    <property type="term" value="F:kinase activity"/>
    <property type="evidence" value="ECO:0007669"/>
    <property type="project" value="UniProtKB-KW"/>
</dbReference>
<dbReference type="Gene3D" id="3.40.50.300">
    <property type="entry name" value="P-loop containing nucleotide triphosphate hydrolases"/>
    <property type="match status" value="1"/>
</dbReference>
<gene>
    <name evidence="3 5" type="primary">coaE</name>
    <name evidence="5" type="ORF">GCM10008967_25100</name>
</gene>
<keyword evidence="3" id="KW-0808">Transferase</keyword>
<proteinExistence type="inferred from homology"/>
<sequence length="198" mass="22751">MNTIGITGGISSGKSTVSQMLRDWGFTVIDADVQAKKVVEPNEQAYNEIIQEFGKEILLPNGHINRAKLGEIIFNDQAKREKLNSIVHPAVRKNMLRLKEEAFANGEKTVFMDIPLLYESKLTHFVEKVMVVYVEPEVQLRRLMERNHFTEEEARSRIRSQLPLDDKKKWADAVIDNNGSVDETKAQLEQILKEWNVM</sequence>
<keyword evidence="6" id="KW-1185">Reference proteome</keyword>
<keyword evidence="1 3" id="KW-0547">Nucleotide-binding</keyword>
<dbReference type="HAMAP" id="MF_00376">
    <property type="entry name" value="Dephospho_CoA_kinase"/>
    <property type="match status" value="1"/>
</dbReference>
<evidence type="ECO:0000313" key="5">
    <source>
        <dbReference type="EMBL" id="GAA0333338.1"/>
    </source>
</evidence>
<dbReference type="Pfam" id="PF01121">
    <property type="entry name" value="CoaE"/>
    <property type="match status" value="1"/>
</dbReference>
<name>A0ABP3G3P5_9BACI</name>
<comment type="subcellular location">
    <subcellularLocation>
        <location evidence="3">Cytoplasm</location>
    </subcellularLocation>
</comment>
<dbReference type="InterPro" id="IPR001977">
    <property type="entry name" value="Depp_CoAkinase"/>
</dbReference>
<dbReference type="PROSITE" id="PS51219">
    <property type="entry name" value="DPCK"/>
    <property type="match status" value="1"/>
</dbReference>
<dbReference type="PANTHER" id="PTHR10695:SF46">
    <property type="entry name" value="BIFUNCTIONAL COENZYME A SYNTHASE-RELATED"/>
    <property type="match status" value="1"/>
</dbReference>